<evidence type="ECO:0000313" key="3">
    <source>
        <dbReference type="Proteomes" id="UP000036850"/>
    </source>
</evidence>
<organism evidence="2 3">
    <name type="scientific">Pseudoalteromonas rubra</name>
    <dbReference type="NCBI Taxonomy" id="43658"/>
    <lineage>
        <taxon>Bacteria</taxon>
        <taxon>Pseudomonadati</taxon>
        <taxon>Pseudomonadota</taxon>
        <taxon>Gammaproteobacteria</taxon>
        <taxon>Alteromonadales</taxon>
        <taxon>Pseudoalteromonadaceae</taxon>
        <taxon>Pseudoalteromonas</taxon>
    </lineage>
</organism>
<feature type="non-terminal residue" evidence="2">
    <location>
        <position position="128"/>
    </location>
</feature>
<dbReference type="InterPro" id="IPR046866">
    <property type="entry name" value="FapA_N"/>
</dbReference>
<sequence length="128" mass="13889">MFKLAKNGNILMDVAAASPPSAAFVVEALERSPYADCAIDHESIAAYFKQDTPVTQLIVAQQKDAHIEVALSDDKMQAIAKLTTAQGGKMINLEDAKRAIVKVGVTRGYKQVYLENLLKQQLESLPGT</sequence>
<comment type="caution">
    <text evidence="2">The sequence shown here is derived from an EMBL/GenBank/DDBJ whole genome shotgun (WGS) entry which is preliminary data.</text>
</comment>
<feature type="domain" description="Flagellar Assembly Protein A N-terminal region" evidence="1">
    <location>
        <begin position="67"/>
        <end position="124"/>
    </location>
</feature>
<protein>
    <recommendedName>
        <fullName evidence="1">Flagellar Assembly Protein A N-terminal region domain-containing protein</fullName>
    </recommendedName>
</protein>
<reference evidence="3" key="1">
    <citation type="submission" date="2015-07" db="EMBL/GenBank/DDBJ databases">
        <title>Draft genome sequence of a Pseudoalteromonas rubra strain, OCN096, isolated from Kaneohe Bay, Oahu, Hawaii.</title>
        <authorList>
            <person name="Beurmann S."/>
            <person name="Ushijima B."/>
            <person name="Belcaid M."/>
            <person name="Callahan S.M."/>
            <person name="Aeby G.S."/>
        </authorList>
    </citation>
    <scope>NUCLEOTIDE SEQUENCE [LARGE SCALE GENOMIC DNA]</scope>
    <source>
        <strain evidence="3">OCN096</strain>
    </source>
</reference>
<dbReference type="EMBL" id="LFZX01000002">
    <property type="protein sequence ID" value="KNC69163.1"/>
    <property type="molecule type" value="Genomic_DNA"/>
</dbReference>
<evidence type="ECO:0000259" key="1">
    <source>
        <dbReference type="Pfam" id="PF20250"/>
    </source>
</evidence>
<name>A0A0L0EZB1_9GAMM</name>
<dbReference type="Proteomes" id="UP000036850">
    <property type="component" value="Unassembled WGS sequence"/>
</dbReference>
<gene>
    <name evidence="2" type="ORF">AC626_00795</name>
</gene>
<dbReference type="AlphaFoldDB" id="A0A0L0EZB1"/>
<accession>A0A0L0EZB1</accession>
<dbReference type="Pfam" id="PF20250">
    <property type="entry name" value="FapA_N"/>
    <property type="match status" value="1"/>
</dbReference>
<evidence type="ECO:0000313" key="2">
    <source>
        <dbReference type="EMBL" id="KNC69163.1"/>
    </source>
</evidence>
<proteinExistence type="predicted"/>